<keyword evidence="8" id="KW-0926">Vacuole</keyword>
<feature type="transmembrane region" description="Helical" evidence="8">
    <location>
        <begin position="372"/>
        <end position="393"/>
    </location>
</feature>
<comment type="function">
    <text evidence="8">Vacuolar effluxer which mediate the efflux of amino acids resulting from autophagic degradation. The release of autophagic amino acids allows the maintenance of protein synthesis and viability during nitrogen starvation.</text>
</comment>
<dbReference type="GO" id="GO:0006914">
    <property type="term" value="P:autophagy"/>
    <property type="evidence" value="ECO:0007669"/>
    <property type="project" value="UniProtKB-KW"/>
</dbReference>
<keyword evidence="4 8" id="KW-0812">Transmembrane</keyword>
<protein>
    <recommendedName>
        <fullName evidence="8">Autophagy-related protein</fullName>
    </recommendedName>
</protein>
<evidence type="ECO:0000256" key="4">
    <source>
        <dbReference type="ARBA" id="ARBA00022692"/>
    </source>
</evidence>
<feature type="transmembrane region" description="Helical" evidence="8">
    <location>
        <begin position="439"/>
        <end position="456"/>
    </location>
</feature>
<proteinExistence type="inferred from homology"/>
<dbReference type="PANTHER" id="PTHR23519">
    <property type="entry name" value="AUTOPHAGY-RELATED PROTEIN 22"/>
    <property type="match status" value="1"/>
</dbReference>
<dbReference type="PANTHER" id="PTHR23519:SF2">
    <property type="entry name" value="AUTOPHAGY-RELATED PROTEIN 22"/>
    <property type="match status" value="1"/>
</dbReference>
<evidence type="ECO:0000256" key="6">
    <source>
        <dbReference type="ARBA" id="ARBA00023006"/>
    </source>
</evidence>
<dbReference type="EMBL" id="MU251442">
    <property type="protein sequence ID" value="KAG9235081.1"/>
    <property type="molecule type" value="Genomic_DNA"/>
</dbReference>
<evidence type="ECO:0000256" key="8">
    <source>
        <dbReference type="RuleBase" id="RU363073"/>
    </source>
</evidence>
<keyword evidence="5 8" id="KW-1133">Transmembrane helix</keyword>
<evidence type="ECO:0000313" key="10">
    <source>
        <dbReference type="Proteomes" id="UP000824998"/>
    </source>
</evidence>
<evidence type="ECO:0000313" key="9">
    <source>
        <dbReference type="EMBL" id="KAG9235081.1"/>
    </source>
</evidence>
<feature type="transmembrane region" description="Helical" evidence="8">
    <location>
        <begin position="217"/>
        <end position="237"/>
    </location>
</feature>
<dbReference type="InterPro" id="IPR024671">
    <property type="entry name" value="Atg22-like"/>
</dbReference>
<reference evidence="9" key="1">
    <citation type="journal article" date="2021" name="IMA Fungus">
        <title>Genomic characterization of three marine fungi, including Emericellopsis atlantica sp. nov. with signatures of a generalist lifestyle and marine biomass degradation.</title>
        <authorList>
            <person name="Hagestad O.C."/>
            <person name="Hou L."/>
            <person name="Andersen J.H."/>
            <person name="Hansen E.H."/>
            <person name="Altermark B."/>
            <person name="Li C."/>
            <person name="Kuhnert E."/>
            <person name="Cox R.J."/>
            <person name="Crous P.W."/>
            <person name="Spatafora J.W."/>
            <person name="Lail K."/>
            <person name="Amirebrahimi M."/>
            <person name="Lipzen A."/>
            <person name="Pangilinan J."/>
            <person name="Andreopoulos W."/>
            <person name="Hayes R.D."/>
            <person name="Ng V."/>
            <person name="Grigoriev I.V."/>
            <person name="Jackson S.A."/>
            <person name="Sutton T.D.S."/>
            <person name="Dobson A.D.W."/>
            <person name="Rama T."/>
        </authorList>
    </citation>
    <scope>NUCLEOTIDE SEQUENCE</scope>
    <source>
        <strain evidence="9">TRa018bII</strain>
    </source>
</reference>
<feature type="transmembrane region" description="Helical" evidence="8">
    <location>
        <begin position="304"/>
        <end position="329"/>
    </location>
</feature>
<comment type="similarity">
    <text evidence="2 8">Belongs to the ATG22 family.</text>
</comment>
<name>A0A9P8C7I5_9HELO</name>
<feature type="transmembrane region" description="Helical" evidence="8">
    <location>
        <begin position="18"/>
        <end position="38"/>
    </location>
</feature>
<dbReference type="OrthoDB" id="42657at2759"/>
<gene>
    <name evidence="9" type="ORF">BJ875DRAFT_529908</name>
</gene>
<feature type="transmembrane region" description="Helical" evidence="8">
    <location>
        <begin position="468"/>
        <end position="488"/>
    </location>
</feature>
<evidence type="ECO:0000256" key="5">
    <source>
        <dbReference type="ARBA" id="ARBA00022989"/>
    </source>
</evidence>
<comment type="caution">
    <text evidence="9">The sequence shown here is derived from an EMBL/GenBank/DDBJ whole genome shotgun (WGS) entry which is preliminary data.</text>
</comment>
<evidence type="ECO:0000256" key="3">
    <source>
        <dbReference type="ARBA" id="ARBA00022448"/>
    </source>
</evidence>
<dbReference type="InterPro" id="IPR050495">
    <property type="entry name" value="ATG22/LtaA_families"/>
</dbReference>
<sequence length="514" mass="57370">MTISLVALWKQDTALNSYIFCLFLIGLPFTIFATYVIYQLQVVGYLIGTDADGQPCIDYCLVPFGGQELDLNSAILYLNAMGFGLGGACSVLISAYADFWKNKSVLVTLLIICYGAISVPVYWLKDISLSAFNSLMALYVVYAVITYILSALLCMYIPHCMRAAKHKPPLNLSGTQQTLNKITMLSIEVKIANNELEDETKIVKPITHRKYGLKMSILGGIGTTVGGILALVLVIILSQTLSGESGQTAGLLITTVFGFVTILGSVIAYLGLPVVSAKESQNWKVWWLELFTPFRDLLHRKNMLVLLLSYTIYTDTVFALNSVTAQLYFTEIKPDTLEYSLYAMSGNIFIFICSSAFYVLQIWRPPFKLEYWLVLGYALILVVPIWGCIGLGDNINFGFKKRWEFYVQSLIFNLSGSIVNPTFRVLFSELVPKGSEIEWFGLQVVLSCATAWVSYITNAPLQNATHQLRFPLVLCLIFLIVPIVLEVIRSTVTLFARDKLLWQEHDVIASSAHV</sequence>
<organism evidence="9 10">
    <name type="scientific">Amylocarpus encephaloides</name>
    <dbReference type="NCBI Taxonomy" id="45428"/>
    <lineage>
        <taxon>Eukaryota</taxon>
        <taxon>Fungi</taxon>
        <taxon>Dikarya</taxon>
        <taxon>Ascomycota</taxon>
        <taxon>Pezizomycotina</taxon>
        <taxon>Leotiomycetes</taxon>
        <taxon>Helotiales</taxon>
        <taxon>Helotiales incertae sedis</taxon>
        <taxon>Amylocarpus</taxon>
    </lineage>
</organism>
<feature type="transmembrane region" description="Helical" evidence="8">
    <location>
        <begin position="74"/>
        <end position="97"/>
    </location>
</feature>
<dbReference type="AlphaFoldDB" id="A0A9P8C7I5"/>
<feature type="transmembrane region" description="Helical" evidence="8">
    <location>
        <begin position="104"/>
        <end position="124"/>
    </location>
</feature>
<accession>A0A9P8C7I5</accession>
<feature type="transmembrane region" description="Helical" evidence="8">
    <location>
        <begin position="249"/>
        <end position="272"/>
    </location>
</feature>
<keyword evidence="10" id="KW-1185">Reference proteome</keyword>
<comment type="subcellular location">
    <subcellularLocation>
        <location evidence="1 8">Vacuole membrane</location>
        <topology evidence="1 8">Multi-pass membrane protein</topology>
    </subcellularLocation>
</comment>
<keyword evidence="8" id="KW-0029">Amino-acid transport</keyword>
<feature type="transmembrane region" description="Helical" evidence="8">
    <location>
        <begin position="136"/>
        <end position="157"/>
    </location>
</feature>
<dbReference type="GO" id="GO:0005774">
    <property type="term" value="C:vacuolar membrane"/>
    <property type="evidence" value="ECO:0007669"/>
    <property type="project" value="UniProtKB-SubCell"/>
</dbReference>
<dbReference type="Proteomes" id="UP000824998">
    <property type="component" value="Unassembled WGS sequence"/>
</dbReference>
<keyword evidence="6 8" id="KW-0072">Autophagy</keyword>
<feature type="transmembrane region" description="Helical" evidence="8">
    <location>
        <begin position="405"/>
        <end position="427"/>
    </location>
</feature>
<dbReference type="Pfam" id="PF11700">
    <property type="entry name" value="ATG22"/>
    <property type="match status" value="1"/>
</dbReference>
<evidence type="ECO:0000256" key="7">
    <source>
        <dbReference type="ARBA" id="ARBA00023136"/>
    </source>
</evidence>
<feature type="transmembrane region" description="Helical" evidence="8">
    <location>
        <begin position="341"/>
        <end position="360"/>
    </location>
</feature>
<evidence type="ECO:0000256" key="2">
    <source>
        <dbReference type="ARBA" id="ARBA00006978"/>
    </source>
</evidence>
<dbReference type="InterPro" id="IPR036259">
    <property type="entry name" value="MFS_trans_sf"/>
</dbReference>
<evidence type="ECO:0000256" key="1">
    <source>
        <dbReference type="ARBA" id="ARBA00004128"/>
    </source>
</evidence>
<keyword evidence="7 8" id="KW-0472">Membrane</keyword>
<dbReference type="Gene3D" id="1.20.1250.20">
    <property type="entry name" value="MFS general substrate transporter like domains"/>
    <property type="match status" value="1"/>
</dbReference>
<dbReference type="GO" id="GO:0032974">
    <property type="term" value="P:amino acid transmembrane export from vacuole"/>
    <property type="evidence" value="ECO:0007669"/>
    <property type="project" value="TreeGrafter"/>
</dbReference>
<keyword evidence="3 8" id="KW-0813">Transport</keyword>
<dbReference type="SUPFAM" id="SSF103473">
    <property type="entry name" value="MFS general substrate transporter"/>
    <property type="match status" value="1"/>
</dbReference>